<organism evidence="1 2">
    <name type="scientific">Enterococcus saigonensis</name>
    <dbReference type="NCBI Taxonomy" id="1805431"/>
    <lineage>
        <taxon>Bacteria</taxon>
        <taxon>Bacillati</taxon>
        <taxon>Bacillota</taxon>
        <taxon>Bacilli</taxon>
        <taxon>Lactobacillales</taxon>
        <taxon>Enterococcaceae</taxon>
        <taxon>Enterococcus</taxon>
    </lineage>
</organism>
<accession>A0A679IFM5</accession>
<sequence length="462" mass="50428">MQKLILLIDFGSTYTKLTLVDPNKRLIVNTVSLPTTSQTDLMLCYQKGKAAVLKDIEQTSVRDVEEYFCSSAWGGFKMVAIGLTQSLTTEAAKRAALGAGSRILKTFCYRLTPANIHEIYQLRPDVVLLTGGSNGGNHEIICQNAKLLTQLPPSIAIIVAGNEAAYNKLAVILKQRKNIYFTENVMPQVNTLNPVPVRQVAQNVFLKKITQSKGIQQVATHSNAPIIPTPTAVLAAAKLLKEGTLTTSGFGDLIILDIGGATTDVHSVGQGLPKADNVFFEGLAEPYLKRTVEGDLGMRSSAESLLAQIFTSTAVKKELLPTDSAALKAACQYRCTHPIFVPKTDREIYYDQFLAQAAAAFALKRHAGNKSALQTPNRTVYYQQGKDLQQFKTLIATGGVVVYSQNPKAILQTELLENGSALLPVHPNLYLDQDYLLAAMGLLSQHYPEVALTILKKRLRQL</sequence>
<dbReference type="NCBIfam" id="TIGR01319">
    <property type="entry name" value="glmL_fam"/>
    <property type="match status" value="1"/>
</dbReference>
<protein>
    <submittedName>
        <fullName evidence="1">Methylaspartate mutase</fullName>
    </submittedName>
</protein>
<dbReference type="NCBIfam" id="NF040745">
    <property type="entry name" value="accessory_GlmL"/>
    <property type="match status" value="1"/>
</dbReference>
<name>A0A679IFM5_9ENTE</name>
<dbReference type="InterPro" id="IPR043129">
    <property type="entry name" value="ATPase_NBD"/>
</dbReference>
<dbReference type="RefSeq" id="WP_173101973.1">
    <property type="nucleotide sequence ID" value="NZ_AP022822.1"/>
</dbReference>
<dbReference type="EMBL" id="AP022822">
    <property type="protein sequence ID" value="BCA84572.1"/>
    <property type="molecule type" value="Genomic_DNA"/>
</dbReference>
<dbReference type="SUPFAM" id="SSF53067">
    <property type="entry name" value="Actin-like ATPase domain"/>
    <property type="match status" value="1"/>
</dbReference>
<dbReference type="PIRSF" id="PIRSF004729">
    <property type="entry name" value="MutL"/>
    <property type="match status" value="1"/>
</dbReference>
<gene>
    <name evidence="1" type="ORF">EsVE80_00950</name>
</gene>
<dbReference type="AlphaFoldDB" id="A0A679IFM5"/>
<evidence type="ECO:0000313" key="2">
    <source>
        <dbReference type="Proteomes" id="UP000502998"/>
    </source>
</evidence>
<keyword evidence="2" id="KW-1185">Reference proteome</keyword>
<evidence type="ECO:0000313" key="1">
    <source>
        <dbReference type="EMBL" id="BCA84572.1"/>
    </source>
</evidence>
<dbReference type="InterPro" id="IPR006230">
    <property type="entry name" value="MutL"/>
</dbReference>
<proteinExistence type="predicted"/>
<dbReference type="Proteomes" id="UP000502998">
    <property type="component" value="Chromosome"/>
</dbReference>
<dbReference type="Pfam" id="PF13941">
    <property type="entry name" value="MutL"/>
    <property type="match status" value="1"/>
</dbReference>
<reference evidence="1 2" key="1">
    <citation type="submission" date="2020-02" db="EMBL/GenBank/DDBJ databases">
        <title>Characterization of vanA genotype vancomycin-resistant Enterococcus saigonensis VE80.</title>
        <authorList>
            <person name="Harada T."/>
            <person name="Motooka D."/>
            <person name="Nakamura S."/>
            <person name="Yamamoto Y."/>
            <person name="Kawahara R."/>
            <person name="Kawatsu K."/>
        </authorList>
    </citation>
    <scope>NUCLEOTIDE SEQUENCE [LARGE SCALE GENOMIC DNA]</scope>
    <source>
        <strain evidence="1 2">VE80</strain>
    </source>
</reference>
<dbReference type="KEGG" id="esg:EsVE80_00950"/>